<gene>
    <name evidence="3" type="ORF">GCM10010449_29410</name>
</gene>
<dbReference type="EMBL" id="BAAAUG010000042">
    <property type="protein sequence ID" value="GAA3104466.1"/>
    <property type="molecule type" value="Genomic_DNA"/>
</dbReference>
<accession>A0ABP6MFP5</accession>
<evidence type="ECO:0000256" key="1">
    <source>
        <dbReference type="SAM" id="MobiDB-lite"/>
    </source>
</evidence>
<protein>
    <recommendedName>
        <fullName evidence="2">LysR substrate-binding domain-containing protein</fullName>
    </recommendedName>
</protein>
<evidence type="ECO:0000313" key="4">
    <source>
        <dbReference type="Proteomes" id="UP001501637"/>
    </source>
</evidence>
<feature type="domain" description="LysR substrate-binding" evidence="2">
    <location>
        <begin position="25"/>
        <end position="105"/>
    </location>
</feature>
<feature type="region of interest" description="Disordered" evidence="1">
    <location>
        <begin position="1"/>
        <end position="27"/>
    </location>
</feature>
<organism evidence="3 4">
    <name type="scientific">Streptomyces rectiviolaceus</name>
    <dbReference type="NCBI Taxonomy" id="332591"/>
    <lineage>
        <taxon>Bacteria</taxon>
        <taxon>Bacillati</taxon>
        <taxon>Actinomycetota</taxon>
        <taxon>Actinomycetes</taxon>
        <taxon>Kitasatosporales</taxon>
        <taxon>Streptomycetaceae</taxon>
        <taxon>Streptomyces</taxon>
    </lineage>
</organism>
<keyword evidence="4" id="KW-1185">Reference proteome</keyword>
<dbReference type="SUPFAM" id="SSF53850">
    <property type="entry name" value="Periplasmic binding protein-like II"/>
    <property type="match status" value="1"/>
</dbReference>
<evidence type="ECO:0000259" key="2">
    <source>
        <dbReference type="Pfam" id="PF03466"/>
    </source>
</evidence>
<dbReference type="Pfam" id="PF03466">
    <property type="entry name" value="LysR_substrate"/>
    <property type="match status" value="1"/>
</dbReference>
<proteinExistence type="predicted"/>
<comment type="caution">
    <text evidence="3">The sequence shown here is derived from an EMBL/GenBank/DDBJ whole genome shotgun (WGS) entry which is preliminary data.</text>
</comment>
<dbReference type="Gene3D" id="3.40.190.10">
    <property type="entry name" value="Periplasmic binding protein-like II"/>
    <property type="match status" value="1"/>
</dbReference>
<reference evidence="4" key="1">
    <citation type="journal article" date="2019" name="Int. J. Syst. Evol. Microbiol.">
        <title>The Global Catalogue of Microorganisms (GCM) 10K type strain sequencing project: providing services to taxonomists for standard genome sequencing and annotation.</title>
        <authorList>
            <consortium name="The Broad Institute Genomics Platform"/>
            <consortium name="The Broad Institute Genome Sequencing Center for Infectious Disease"/>
            <person name="Wu L."/>
            <person name="Ma J."/>
        </authorList>
    </citation>
    <scope>NUCLEOTIDE SEQUENCE [LARGE SCALE GENOMIC DNA]</scope>
    <source>
        <strain evidence="4">JCM 9092</strain>
    </source>
</reference>
<sequence>MDGAAAPTDPLPLPDPGPLTTTGVAEHPLARRRSLRLPDLTDAHWLDAPDTAVPLGQLRAAARTDGFRPQVTYRGTDIRGAGTLVAGGHGLAALPLSAAAEAPVPNLVSLLGE</sequence>
<evidence type="ECO:0000313" key="3">
    <source>
        <dbReference type="EMBL" id="GAA3104466.1"/>
    </source>
</evidence>
<dbReference type="Proteomes" id="UP001501637">
    <property type="component" value="Unassembled WGS sequence"/>
</dbReference>
<dbReference type="RefSeq" id="WP_344521355.1">
    <property type="nucleotide sequence ID" value="NZ_BAAAUG010000042.1"/>
</dbReference>
<dbReference type="InterPro" id="IPR005119">
    <property type="entry name" value="LysR_subst-bd"/>
</dbReference>
<name>A0ABP6MFP5_9ACTN</name>